<evidence type="ECO:0000256" key="4">
    <source>
        <dbReference type="PROSITE-ProRule" id="PRU00433"/>
    </source>
</evidence>
<protein>
    <recommendedName>
        <fullName evidence="5">Cytochrome c domain-containing protein</fullName>
    </recommendedName>
</protein>
<dbReference type="Proteomes" id="UP000289555">
    <property type="component" value="Chromosome"/>
</dbReference>
<keyword evidence="3 4" id="KW-0408">Iron</keyword>
<dbReference type="SUPFAM" id="SSF46626">
    <property type="entry name" value="Cytochrome c"/>
    <property type="match status" value="2"/>
</dbReference>
<dbReference type="InterPro" id="IPR009056">
    <property type="entry name" value="Cyt_c-like_dom"/>
</dbReference>
<feature type="domain" description="Cytochrome c" evidence="5">
    <location>
        <begin position="138"/>
        <end position="226"/>
    </location>
</feature>
<dbReference type="InterPro" id="IPR051459">
    <property type="entry name" value="Cytochrome_c-type_DH"/>
</dbReference>
<organism evidence="6 7">
    <name type="scientific">Vreelandella olivaria</name>
    <dbReference type="NCBI Taxonomy" id="390919"/>
    <lineage>
        <taxon>Bacteria</taxon>
        <taxon>Pseudomonadati</taxon>
        <taxon>Pseudomonadota</taxon>
        <taxon>Gammaproteobacteria</taxon>
        <taxon>Oceanospirillales</taxon>
        <taxon>Halomonadaceae</taxon>
        <taxon>Vreelandella</taxon>
    </lineage>
</organism>
<evidence type="ECO:0000256" key="3">
    <source>
        <dbReference type="ARBA" id="ARBA00023004"/>
    </source>
</evidence>
<dbReference type="PROSITE" id="PS51007">
    <property type="entry name" value="CYTC"/>
    <property type="match status" value="2"/>
</dbReference>
<dbReference type="PANTHER" id="PTHR35008:SF8">
    <property type="entry name" value="ALCOHOL DEHYDROGENASE CYTOCHROME C SUBUNIT"/>
    <property type="match status" value="1"/>
</dbReference>
<name>A0ABM7GTP2_9GAMM</name>
<dbReference type="Gene3D" id="1.10.760.10">
    <property type="entry name" value="Cytochrome c-like domain"/>
    <property type="match status" value="2"/>
</dbReference>
<sequence length="255" mass="27198">MQSELYNRGAYLAEGLGHCSACHSPRNAMGAEKNGEAYFAGAFVDGWEAPPLNNLSRAPIPWSETSLYDYLRHGESELHGVASGPMAPVVAGLAELPEYDVRAIAHYVAAQMQVPTGNSEAAMAGAEQRVASAAVSSPGMEAGERLFEGACAACHVETGVPSFSRASTNLALNTNLHSDHPDNVLQSILGGVHADHVPGIGSMPGFADSFSNTQVADLTTYLRARFAPEKAPWQQVKQRIEELRQPHHNNTHSTP</sequence>
<dbReference type="PANTHER" id="PTHR35008">
    <property type="entry name" value="BLL4482 PROTEIN-RELATED"/>
    <property type="match status" value="1"/>
</dbReference>
<keyword evidence="2 4" id="KW-0479">Metal-binding</keyword>
<dbReference type="EMBL" id="AP019416">
    <property type="protein sequence ID" value="BBI54079.1"/>
    <property type="molecule type" value="Genomic_DNA"/>
</dbReference>
<proteinExistence type="predicted"/>
<feature type="domain" description="Cytochrome c" evidence="5">
    <location>
        <begin position="4"/>
        <end position="112"/>
    </location>
</feature>
<evidence type="ECO:0000256" key="2">
    <source>
        <dbReference type="ARBA" id="ARBA00022723"/>
    </source>
</evidence>
<evidence type="ECO:0000313" key="7">
    <source>
        <dbReference type="Proteomes" id="UP000289555"/>
    </source>
</evidence>
<dbReference type="InterPro" id="IPR036909">
    <property type="entry name" value="Cyt_c-like_dom_sf"/>
</dbReference>
<evidence type="ECO:0000313" key="6">
    <source>
        <dbReference type="EMBL" id="BBI54079.1"/>
    </source>
</evidence>
<keyword evidence="7" id="KW-1185">Reference proteome</keyword>
<accession>A0ABM7GTP2</accession>
<reference evidence="7" key="1">
    <citation type="journal article" date="2019" name="Microbiol. Resour. Announc.">
        <title>Complete Genome Sequence of Halomonas olivaria, a Moderately Halophilic Bacterium Isolated from Olive Processing Effluents, Obtained by Nanopore Sequencing.</title>
        <authorList>
            <person name="Nagata S."/>
            <person name="Ii K.M."/>
            <person name="Tsukimi T."/>
            <person name="Miura M.C."/>
            <person name="Galipon J."/>
            <person name="Arakawa K."/>
        </authorList>
    </citation>
    <scope>NUCLEOTIDE SEQUENCE [LARGE SCALE GENOMIC DNA]</scope>
    <source>
        <strain evidence="7">TYRC17</strain>
    </source>
</reference>
<evidence type="ECO:0000256" key="1">
    <source>
        <dbReference type="ARBA" id="ARBA00022617"/>
    </source>
</evidence>
<keyword evidence="1 4" id="KW-0349">Heme</keyword>
<dbReference type="Pfam" id="PF13442">
    <property type="entry name" value="Cytochrome_CBB3"/>
    <property type="match status" value="1"/>
</dbReference>
<gene>
    <name evidence="6" type="ORF">HORIV_65000</name>
</gene>
<evidence type="ECO:0000259" key="5">
    <source>
        <dbReference type="PROSITE" id="PS51007"/>
    </source>
</evidence>